<dbReference type="RefSeq" id="WP_109253874.1">
    <property type="nucleotide sequence ID" value="NZ_QEXV01000007.1"/>
</dbReference>
<sequence length="152" mass="16483">MMIKGSWLRGISMAHRFACQLKPVWGAQTPLGNFAGGFLAFGALLIGACTPSSPNDILTIVIIDERASDASGEPVARICGDAIALRRVENVYVHSEVYRCEGSVDVALADPGGDRVCEAEAEYITRRLGRIVIYYRLMDTRAGCGFISHFSL</sequence>
<dbReference type="Proteomes" id="UP000245168">
    <property type="component" value="Unassembled WGS sequence"/>
</dbReference>
<comment type="caution">
    <text evidence="1">The sequence shown here is derived from an EMBL/GenBank/DDBJ whole genome shotgun (WGS) entry which is preliminary data.</text>
</comment>
<keyword evidence="2" id="KW-1185">Reference proteome</keyword>
<dbReference type="AlphaFoldDB" id="A0A2U2BQT6"/>
<protein>
    <submittedName>
        <fullName evidence="1">Uncharacterized protein</fullName>
    </submittedName>
</protein>
<proteinExistence type="predicted"/>
<gene>
    <name evidence="1" type="ORF">DDZ18_13190</name>
</gene>
<name>A0A2U2BQT6_9PROT</name>
<evidence type="ECO:0000313" key="2">
    <source>
        <dbReference type="Proteomes" id="UP000245168"/>
    </source>
</evidence>
<organism evidence="1 2">
    <name type="scientific">Marinicauda salina</name>
    <dbReference type="NCBI Taxonomy" id="2135793"/>
    <lineage>
        <taxon>Bacteria</taxon>
        <taxon>Pseudomonadati</taxon>
        <taxon>Pseudomonadota</taxon>
        <taxon>Alphaproteobacteria</taxon>
        <taxon>Maricaulales</taxon>
        <taxon>Maricaulaceae</taxon>
        <taxon>Marinicauda</taxon>
    </lineage>
</organism>
<accession>A0A2U2BQT6</accession>
<reference evidence="2" key="1">
    <citation type="submission" date="2018-05" db="EMBL/GenBank/DDBJ databases">
        <authorList>
            <person name="Liu B.-T."/>
        </authorList>
    </citation>
    <scope>NUCLEOTIDE SEQUENCE [LARGE SCALE GENOMIC DNA]</scope>
    <source>
        <strain evidence="2">WD6-1</strain>
    </source>
</reference>
<evidence type="ECO:0000313" key="1">
    <source>
        <dbReference type="EMBL" id="PWE16372.1"/>
    </source>
</evidence>
<dbReference type="EMBL" id="QEXV01000007">
    <property type="protein sequence ID" value="PWE16372.1"/>
    <property type="molecule type" value="Genomic_DNA"/>
</dbReference>